<dbReference type="EMBL" id="JBBXMP010000262">
    <property type="protein sequence ID" value="KAL0058932.1"/>
    <property type="molecule type" value="Genomic_DNA"/>
</dbReference>
<organism evidence="1 2">
    <name type="scientific">Marasmius tenuissimus</name>
    <dbReference type="NCBI Taxonomy" id="585030"/>
    <lineage>
        <taxon>Eukaryota</taxon>
        <taxon>Fungi</taxon>
        <taxon>Dikarya</taxon>
        <taxon>Basidiomycota</taxon>
        <taxon>Agaricomycotina</taxon>
        <taxon>Agaricomycetes</taxon>
        <taxon>Agaricomycetidae</taxon>
        <taxon>Agaricales</taxon>
        <taxon>Marasmiineae</taxon>
        <taxon>Marasmiaceae</taxon>
        <taxon>Marasmius</taxon>
    </lineage>
</organism>
<sequence length="926" mass="106502">MKRRRTRGLSGHVKFFVTKEDNVPVSEIKRGGSYDDQWNEARAQLRRTFNMLSNLRPRMFDSGQKGLFSDIPIYDPSAPDDDDWNDDFQPAIGEEGAINSNAGGEFNFHTFLSTLIAEAPKQFDMRDRHYRTEDQTQAWDRQLPRLVDAYLRFQATGVPRDDELEDEHWKILVADFDEYNSDTGIYTVRGAETANETLARFGLLGGSPDQPTIAFPFHFLETFRQIHRVCPRYSLNSLARTVTNMHGRFPNSSLEDQLRVLYDAYLSIQRVVQARVDAELGRDSHQNFIQNVCPPCMYQLENEHPLEPAMLLAMDGNNSLKMVDAEKRSGRARLDTRRLKHPRWLDASTVDLFKDEVLNSHGRKVVTPDDVSPCDGPELSNQDDVAWLNVNEIDDLQACVDTCVDRWKAAGPDANKKMYSFFAISGIFVSVCRHGHVLVLCDMRRSGELMKYPLAIVKALLDRYGKDLGLGYDIMCAFYKTLLRSPQLGNKVVACRLRGVVPAFHSHAHNRKCQVSWHPMYIEGVGLEDFEECERTFSESNHLAATTRLSTEFHRQQAILEHFHFHDIDKHVNSGNFLYQNYRQALKRISTDGPLFSELCEEYNVSESDCEGFLAAETEHLSRDYEESPEVAAKLDYVELLQKVHRDKNASDDAQAKYRDAAHSQKFTRKQLTALQTRSRTALERYQTTLEGLLDFENEHSHYQRWEPGDTEYQETLKAMRGRNYRQALHKLERLVVQRLLELTKLNLSGVGYKQREKISQALRARAKAIQRALDTYNKAALAMVPPRQTLDWSDILEMATLADFDLLKDTDLDLTRVPWAQPGHRECVRLFFGLKRAREEIVRLNVEIPRLLTYMIDEHADYYHAIARARNKNQLDLASELEHRSSVHTEINGHIAIRLVQASELEGFSGVYFVRCYADSVLTCT</sequence>
<protein>
    <recommendedName>
        <fullName evidence="3">CxC1-like cysteine cluster associated with KDZ transposases domain-containing protein</fullName>
    </recommendedName>
</protein>
<comment type="caution">
    <text evidence="1">The sequence shown here is derived from an EMBL/GenBank/DDBJ whole genome shotgun (WGS) entry which is preliminary data.</text>
</comment>
<accession>A0ABR2ZES1</accession>
<name>A0ABR2ZES1_9AGAR</name>
<evidence type="ECO:0000313" key="1">
    <source>
        <dbReference type="EMBL" id="KAL0058932.1"/>
    </source>
</evidence>
<keyword evidence="2" id="KW-1185">Reference proteome</keyword>
<proteinExistence type="predicted"/>
<dbReference type="PANTHER" id="PTHR33096">
    <property type="entry name" value="CXC2 DOMAIN-CONTAINING PROTEIN"/>
    <property type="match status" value="1"/>
</dbReference>
<evidence type="ECO:0008006" key="3">
    <source>
        <dbReference type="Google" id="ProtNLM"/>
    </source>
</evidence>
<dbReference type="Pfam" id="PF18758">
    <property type="entry name" value="KDZ"/>
    <property type="match status" value="1"/>
</dbReference>
<evidence type="ECO:0000313" key="2">
    <source>
        <dbReference type="Proteomes" id="UP001437256"/>
    </source>
</evidence>
<dbReference type="InterPro" id="IPR040521">
    <property type="entry name" value="KDZ"/>
</dbReference>
<dbReference type="PANTHER" id="PTHR33096:SF1">
    <property type="entry name" value="CXC1-LIKE CYSTEINE CLUSTER ASSOCIATED WITH KDZ TRANSPOSASES DOMAIN-CONTAINING PROTEIN"/>
    <property type="match status" value="1"/>
</dbReference>
<gene>
    <name evidence="1" type="ORF">AAF712_014375</name>
</gene>
<reference evidence="1 2" key="1">
    <citation type="submission" date="2024-05" db="EMBL/GenBank/DDBJ databases">
        <title>A draft genome resource for the thread blight pathogen Marasmius tenuissimus strain MS-2.</title>
        <authorList>
            <person name="Yulfo-Soto G.E."/>
            <person name="Baruah I.K."/>
            <person name="Amoako-Attah I."/>
            <person name="Bukari Y."/>
            <person name="Meinhardt L.W."/>
            <person name="Bailey B.A."/>
            <person name="Cohen S.P."/>
        </authorList>
    </citation>
    <scope>NUCLEOTIDE SEQUENCE [LARGE SCALE GENOMIC DNA]</scope>
    <source>
        <strain evidence="1 2">MS-2</strain>
    </source>
</reference>
<dbReference type="Proteomes" id="UP001437256">
    <property type="component" value="Unassembled WGS sequence"/>
</dbReference>